<evidence type="ECO:0000313" key="2">
    <source>
        <dbReference type="Proteomes" id="UP000789920"/>
    </source>
</evidence>
<name>A0ACA9Q9Q2_9GLOM</name>
<evidence type="ECO:0000313" key="1">
    <source>
        <dbReference type="EMBL" id="CAG8743581.1"/>
    </source>
</evidence>
<dbReference type="Proteomes" id="UP000789920">
    <property type="component" value="Unassembled WGS sequence"/>
</dbReference>
<accession>A0ACA9Q9Q2</accession>
<feature type="non-terminal residue" evidence="1">
    <location>
        <position position="108"/>
    </location>
</feature>
<comment type="caution">
    <text evidence="1">The sequence shown here is derived from an EMBL/GenBank/DDBJ whole genome shotgun (WGS) entry which is preliminary data.</text>
</comment>
<reference evidence="1" key="1">
    <citation type="submission" date="2021-06" db="EMBL/GenBank/DDBJ databases">
        <authorList>
            <person name="Kallberg Y."/>
            <person name="Tangrot J."/>
            <person name="Rosling A."/>
        </authorList>
    </citation>
    <scope>NUCLEOTIDE SEQUENCE</scope>
    <source>
        <strain evidence="1">MA461A</strain>
    </source>
</reference>
<keyword evidence="2" id="KW-1185">Reference proteome</keyword>
<dbReference type="EMBL" id="CAJVQC010029759">
    <property type="protein sequence ID" value="CAG8743581.1"/>
    <property type="molecule type" value="Genomic_DNA"/>
</dbReference>
<sequence>MQSAEALSYWQDKIGSSPVVISWLRMGFHCFHGGSLLAAQQTPKYNNSESTSNSSRFKDLRGKGVDVRAYKEREDITVSNSWNKWLDKAWDVYRDFCEVMDLRVLPSE</sequence>
<protein>
    <submittedName>
        <fullName evidence="1">25538_t:CDS:1</fullName>
    </submittedName>
</protein>
<gene>
    <name evidence="1" type="ORF">RPERSI_LOCUS13412</name>
</gene>
<organism evidence="1 2">
    <name type="scientific">Racocetra persica</name>
    <dbReference type="NCBI Taxonomy" id="160502"/>
    <lineage>
        <taxon>Eukaryota</taxon>
        <taxon>Fungi</taxon>
        <taxon>Fungi incertae sedis</taxon>
        <taxon>Mucoromycota</taxon>
        <taxon>Glomeromycotina</taxon>
        <taxon>Glomeromycetes</taxon>
        <taxon>Diversisporales</taxon>
        <taxon>Gigasporaceae</taxon>
        <taxon>Racocetra</taxon>
    </lineage>
</organism>
<proteinExistence type="predicted"/>